<evidence type="ECO:0000256" key="9">
    <source>
        <dbReference type="ARBA" id="ARBA00023015"/>
    </source>
</evidence>
<feature type="chain" id="PRO_5034883861" description="General transcription and DNA repair factor IIH subunit TFB4" evidence="15">
    <location>
        <begin position="21"/>
        <end position="366"/>
    </location>
</feature>
<evidence type="ECO:0000256" key="4">
    <source>
        <dbReference type="ARBA" id="ARBA00021280"/>
    </source>
</evidence>
<dbReference type="OrthoDB" id="17307at2759"/>
<keyword evidence="12 14" id="KW-0539">Nucleus</keyword>
<keyword evidence="5 14" id="KW-0479">Metal-binding</keyword>
<evidence type="ECO:0000256" key="14">
    <source>
        <dbReference type="RuleBase" id="RU368090"/>
    </source>
</evidence>
<evidence type="ECO:0000256" key="13">
    <source>
        <dbReference type="ARBA" id="ARBA00033341"/>
    </source>
</evidence>
<protein>
    <recommendedName>
        <fullName evidence="4 14">General transcription and DNA repair factor IIH subunit TFB4</fullName>
        <shortName evidence="14">TFIIH subunit TFB4</shortName>
    </recommendedName>
    <alternativeName>
        <fullName evidence="13 14">RNA polymerase II transcription factor B subunit 4</fullName>
    </alternativeName>
</protein>
<dbReference type="GO" id="GO:0008270">
    <property type="term" value="F:zinc ion binding"/>
    <property type="evidence" value="ECO:0007669"/>
    <property type="project" value="UniProtKB-KW"/>
</dbReference>
<evidence type="ECO:0000256" key="7">
    <source>
        <dbReference type="ARBA" id="ARBA00022771"/>
    </source>
</evidence>
<comment type="caution">
    <text evidence="16">The sequence shown here is derived from an EMBL/GenBank/DDBJ whole genome shotgun (WGS) entry which is preliminary data.</text>
</comment>
<dbReference type="InterPro" id="IPR004600">
    <property type="entry name" value="TFIIH_Tfb4/GTF2H3"/>
</dbReference>
<dbReference type="InterPro" id="IPR036465">
    <property type="entry name" value="vWFA_dom_sf"/>
</dbReference>
<evidence type="ECO:0000256" key="6">
    <source>
        <dbReference type="ARBA" id="ARBA00022763"/>
    </source>
</evidence>
<dbReference type="GO" id="GO:0005675">
    <property type="term" value="C:transcription factor TFIIH holo complex"/>
    <property type="evidence" value="ECO:0007669"/>
    <property type="project" value="UniProtKB-UniRule"/>
</dbReference>
<evidence type="ECO:0000256" key="12">
    <source>
        <dbReference type="ARBA" id="ARBA00023242"/>
    </source>
</evidence>
<keyword evidence="10 14" id="KW-0804">Transcription</keyword>
<keyword evidence="11 14" id="KW-0234">DNA repair</keyword>
<evidence type="ECO:0000313" key="17">
    <source>
        <dbReference type="Proteomes" id="UP000620104"/>
    </source>
</evidence>
<keyword evidence="7 14" id="KW-0863">Zinc-finger</keyword>
<dbReference type="Gene3D" id="3.40.50.410">
    <property type="entry name" value="von Willebrand factor, type A domain"/>
    <property type="match status" value="1"/>
</dbReference>
<comment type="similarity">
    <text evidence="3 14">Belongs to the TFB4 family.</text>
</comment>
<dbReference type="AlphaFoldDB" id="A0A8H3TVZ8"/>
<name>A0A8H3TVZ8_9TREE</name>
<dbReference type="EMBL" id="BLZA01000028">
    <property type="protein sequence ID" value="GHJ88132.1"/>
    <property type="molecule type" value="Genomic_DNA"/>
</dbReference>
<proteinExistence type="inferred from homology"/>
<evidence type="ECO:0000256" key="15">
    <source>
        <dbReference type="SAM" id="SignalP"/>
    </source>
</evidence>
<evidence type="ECO:0000256" key="5">
    <source>
        <dbReference type="ARBA" id="ARBA00022723"/>
    </source>
</evidence>
<comment type="subcellular location">
    <subcellularLocation>
        <location evidence="2 14">Nucleus</location>
    </subcellularLocation>
</comment>
<evidence type="ECO:0000256" key="2">
    <source>
        <dbReference type="ARBA" id="ARBA00004123"/>
    </source>
</evidence>
<dbReference type="GO" id="GO:0000439">
    <property type="term" value="C:transcription factor TFIIH core complex"/>
    <property type="evidence" value="ECO:0007669"/>
    <property type="project" value="UniProtKB-UniRule"/>
</dbReference>
<evidence type="ECO:0000256" key="11">
    <source>
        <dbReference type="ARBA" id="ARBA00023204"/>
    </source>
</evidence>
<keyword evidence="8 14" id="KW-0862">Zinc</keyword>
<dbReference type="Pfam" id="PF03850">
    <property type="entry name" value="Tfb4"/>
    <property type="match status" value="1"/>
</dbReference>
<dbReference type="Proteomes" id="UP000620104">
    <property type="component" value="Unassembled WGS sequence"/>
</dbReference>
<evidence type="ECO:0000256" key="1">
    <source>
        <dbReference type="ARBA" id="ARBA00002817"/>
    </source>
</evidence>
<evidence type="ECO:0000256" key="10">
    <source>
        <dbReference type="ARBA" id="ARBA00023163"/>
    </source>
</evidence>
<dbReference type="PANTHER" id="PTHR12831">
    <property type="entry name" value="TRANSCRIPTION INITIATION FACTOR IIH TFIIH , POLYPEPTIDE 3-RELATED"/>
    <property type="match status" value="1"/>
</dbReference>
<dbReference type="GO" id="GO:0006355">
    <property type="term" value="P:regulation of DNA-templated transcription"/>
    <property type="evidence" value="ECO:0007669"/>
    <property type="project" value="InterPro"/>
</dbReference>
<feature type="signal peptide" evidence="15">
    <location>
        <begin position="1"/>
        <end position="20"/>
    </location>
</feature>
<organism evidence="16 17">
    <name type="scientific">Naganishia liquefaciens</name>
    <dbReference type="NCBI Taxonomy" id="104408"/>
    <lineage>
        <taxon>Eukaryota</taxon>
        <taxon>Fungi</taxon>
        <taxon>Dikarya</taxon>
        <taxon>Basidiomycota</taxon>
        <taxon>Agaricomycotina</taxon>
        <taxon>Tremellomycetes</taxon>
        <taxon>Filobasidiales</taxon>
        <taxon>Filobasidiaceae</taxon>
        <taxon>Naganishia</taxon>
    </lineage>
</organism>
<evidence type="ECO:0000256" key="3">
    <source>
        <dbReference type="ARBA" id="ARBA00005273"/>
    </source>
</evidence>
<accession>A0A8H3TVZ8</accession>
<keyword evidence="9 14" id="KW-0805">Transcription regulation</keyword>
<keyword evidence="17" id="KW-1185">Reference proteome</keyword>
<comment type="subunit">
    <text evidence="14">Component of the 7-subunit TFIIH core complex composed of XPB/SSL2, XPD/RAD3, SSL1, TFB1, TFB2, TFB4 and TFB5, which is active in NER. The core complex associates with the 3-subunit CTD-kinase module TFIIK composed of CCL1, KIN28 and TFB3 to form the 10-subunit holoenzyme (holo-TFIIH) active in transcription.</text>
</comment>
<comment type="function">
    <text evidence="1 14">Component of the general transcription and DNA repair factor IIH (TFIIH) core complex, which is involved in general and transcription-coupled nucleotide excision repair (NER) of damaged DNA and, when complexed to TFIIK, in RNA transcription by RNA polymerase II. In NER, TFIIH acts by opening DNA around the lesion to allow the excision of the damaged oligonucleotide and its replacement by a new DNA fragment. In transcription, TFIIH has an essential role in transcription initiation. When the pre-initiation complex (PIC) has been established, TFIIH is required for promoter opening and promoter escape. Phosphorylation of the C-terminal tail (CTD) of the largest subunit of RNA polymerase II by the kinase module TFIIK controls the initiation of transcription.</text>
</comment>
<gene>
    <name evidence="16" type="ORF">NliqN6_4534</name>
</gene>
<evidence type="ECO:0000313" key="16">
    <source>
        <dbReference type="EMBL" id="GHJ88132.1"/>
    </source>
</evidence>
<keyword evidence="6 14" id="KW-0227">DNA damage</keyword>
<dbReference type="GO" id="GO:0006289">
    <property type="term" value="P:nucleotide-excision repair"/>
    <property type="evidence" value="ECO:0007669"/>
    <property type="project" value="UniProtKB-UniRule"/>
</dbReference>
<sequence length="366" mass="39731">MEDFPSVLLVIFDLHPLSWAISADPGTQTEPMDVEKALGELLVFLNAHLASKWGNELMVYGAMARGKSELLYSSQAPSVSLEHSLPPNAFEPFHAMSQTVKSRLRELMQQQEAELAADDGMAVDGADDAVTAMMKDGPAIVPALLRALCHINRLHPTSSNPHAQLANVQASATGIILENTDATSNVKARVLIVNNTPERGSGGYVGLMNSVFAAQKRKIPIDVVNLHPTDSIFLQQASHLTHGIYFKLPKRAAFLIYLNLIFLPPPHLRDQLGLPLQDKVDFRAVCFCHQRVVDIGFVCSVCLSIFCSPQPICTTCKSKFPIASVQQLRKALPAALQKSLRTAAKTNGVSRAGTPVVGSPLSRQVE</sequence>
<dbReference type="PANTHER" id="PTHR12831:SF0">
    <property type="entry name" value="GENERAL TRANSCRIPTION FACTOR IIH SUBUNIT 3"/>
    <property type="match status" value="1"/>
</dbReference>
<reference evidence="16" key="1">
    <citation type="submission" date="2020-07" db="EMBL/GenBank/DDBJ databases">
        <title>Draft Genome Sequence of a Deep-Sea Yeast, Naganishia (Cryptococcus) liquefaciens strain N6.</title>
        <authorList>
            <person name="Han Y.W."/>
            <person name="Kajitani R."/>
            <person name="Morimoto H."/>
            <person name="Parhat M."/>
            <person name="Tsubouchi H."/>
            <person name="Bakenova O."/>
            <person name="Ogata M."/>
            <person name="Argunhan B."/>
            <person name="Aoki R."/>
            <person name="Kajiwara S."/>
            <person name="Itoh T."/>
            <person name="Iwasaki H."/>
        </authorList>
    </citation>
    <scope>NUCLEOTIDE SEQUENCE</scope>
    <source>
        <strain evidence="16">N6</strain>
    </source>
</reference>
<evidence type="ECO:0000256" key="8">
    <source>
        <dbReference type="ARBA" id="ARBA00022833"/>
    </source>
</evidence>
<keyword evidence="15" id="KW-0732">Signal</keyword>